<comment type="similarity">
    <text evidence="1">Belongs to the terpene synthase family.</text>
</comment>
<keyword evidence="1" id="KW-0479">Metal-binding</keyword>
<name>A0A4P8J280_9BURK</name>
<dbReference type="AlphaFoldDB" id="A0A4P8J280"/>
<gene>
    <name evidence="2" type="ORF">FAZ95_37090</name>
</gene>
<dbReference type="InterPro" id="IPR008949">
    <property type="entry name" value="Isoprenoid_synthase_dom_sf"/>
</dbReference>
<evidence type="ECO:0000256" key="1">
    <source>
        <dbReference type="RuleBase" id="RU366034"/>
    </source>
</evidence>
<sequence length="363" mass="40918">MNVPDSVIGADLPAFYCPLDSAIHGNMEELERAAILWADSVGLYPNETERAWGIATHSADFSCRIAPCGRDEAVLLFIKWNLWAFALDDAHDMQGEDMSTTSRLVDLSAKVVRSLESPGCAYVNFGAQQAAFDDLIACTWSMLTPFQLRRFTEGLRDWLLGAVWQASCAERAIVPNLNEYLSIRPSINGTRFSLTFSEIANNINIDPDIHYSQPVQVITDIAGFIVSCDNDLFSYTKENNEIAANIIKIISYRNRCFPMEAMKEAVAIRDHAMILFIKLREQLGKLSNPELDRYLESLEYYISGSIRWMSMAPRYASPRNQHNLPVLDARYRIIYRDAPTTASTDPSSIPTIAYWQLVLEGFS</sequence>
<dbReference type="SFLD" id="SFLDS00005">
    <property type="entry name" value="Isoprenoid_Synthase_Type_I"/>
    <property type="match status" value="1"/>
</dbReference>
<evidence type="ECO:0000313" key="3">
    <source>
        <dbReference type="Proteomes" id="UP000298656"/>
    </source>
</evidence>
<dbReference type="Gene3D" id="1.10.600.10">
    <property type="entry name" value="Farnesyl Diphosphate Synthase"/>
    <property type="match status" value="1"/>
</dbReference>
<dbReference type="EMBL" id="CP040078">
    <property type="protein sequence ID" value="QCP55037.1"/>
    <property type="molecule type" value="Genomic_DNA"/>
</dbReference>
<dbReference type="EC" id="4.2.3.-" evidence="1"/>
<keyword evidence="1" id="KW-0460">Magnesium</keyword>
<reference evidence="2 3" key="1">
    <citation type="submission" date="2019-05" db="EMBL/GenBank/DDBJ databases">
        <title>Burkholderia sp. DHOD12, isolated from subtropical forest soil.</title>
        <authorList>
            <person name="Gao Z.-H."/>
            <person name="Qiu L.-H."/>
        </authorList>
    </citation>
    <scope>NUCLEOTIDE SEQUENCE [LARGE SCALE GENOMIC DNA]</scope>
    <source>
        <strain evidence="2 3">DHOD12</strain>
    </source>
</reference>
<dbReference type="GO" id="GO:0046872">
    <property type="term" value="F:metal ion binding"/>
    <property type="evidence" value="ECO:0007669"/>
    <property type="project" value="UniProtKB-KW"/>
</dbReference>
<dbReference type="KEGG" id="tvl:FAZ95_37090"/>
<dbReference type="GO" id="GO:0010333">
    <property type="term" value="F:terpene synthase activity"/>
    <property type="evidence" value="ECO:0007669"/>
    <property type="project" value="InterPro"/>
</dbReference>
<evidence type="ECO:0000313" key="2">
    <source>
        <dbReference type="EMBL" id="QCP55037.1"/>
    </source>
</evidence>
<proteinExistence type="inferred from homology"/>
<dbReference type="PANTHER" id="PTHR35201">
    <property type="entry name" value="TERPENE SYNTHASE"/>
    <property type="match status" value="1"/>
</dbReference>
<dbReference type="OrthoDB" id="2989600at2"/>
<dbReference type="SFLD" id="SFLDG01020">
    <property type="entry name" value="Terpene_Cyclase_Like_2"/>
    <property type="match status" value="1"/>
</dbReference>
<dbReference type="Proteomes" id="UP000298656">
    <property type="component" value="Chromosome 2"/>
</dbReference>
<organism evidence="2 3">
    <name type="scientific">Trinickia violacea</name>
    <dbReference type="NCBI Taxonomy" id="2571746"/>
    <lineage>
        <taxon>Bacteria</taxon>
        <taxon>Pseudomonadati</taxon>
        <taxon>Pseudomonadota</taxon>
        <taxon>Betaproteobacteria</taxon>
        <taxon>Burkholderiales</taxon>
        <taxon>Burkholderiaceae</taxon>
        <taxon>Trinickia</taxon>
    </lineage>
</organism>
<keyword evidence="1" id="KW-0456">Lyase</keyword>
<dbReference type="SUPFAM" id="SSF48576">
    <property type="entry name" value="Terpenoid synthases"/>
    <property type="match status" value="1"/>
</dbReference>
<dbReference type="InterPro" id="IPR034686">
    <property type="entry name" value="Terpene_cyclase-like_2"/>
</dbReference>
<dbReference type="PANTHER" id="PTHR35201:SF4">
    <property type="entry name" value="BETA-PINACENE SYNTHASE-RELATED"/>
    <property type="match status" value="1"/>
</dbReference>
<protein>
    <recommendedName>
        <fullName evidence="1">Terpene synthase</fullName>
        <ecNumber evidence="1">4.2.3.-</ecNumber>
    </recommendedName>
</protein>
<comment type="cofactor">
    <cofactor evidence="1">
        <name>Mg(2+)</name>
        <dbReference type="ChEBI" id="CHEBI:18420"/>
    </cofactor>
</comment>
<dbReference type="Pfam" id="PF19086">
    <property type="entry name" value="Terpene_syn_C_2"/>
    <property type="match status" value="1"/>
</dbReference>
<accession>A0A4P8J280</accession>
<keyword evidence="3" id="KW-1185">Reference proteome</keyword>